<feature type="region of interest" description="Disordered" evidence="1">
    <location>
        <begin position="1"/>
        <end position="29"/>
    </location>
</feature>
<evidence type="ECO:0000256" key="1">
    <source>
        <dbReference type="SAM" id="MobiDB-lite"/>
    </source>
</evidence>
<protein>
    <submittedName>
        <fullName evidence="2">Uncharacterized protein</fullName>
    </submittedName>
</protein>
<dbReference type="RefSeq" id="WP_200788495.1">
    <property type="nucleotide sequence ID" value="NZ_JAEDAO010000001.1"/>
</dbReference>
<dbReference type="EMBL" id="JAEDAO010000001">
    <property type="protein sequence ID" value="MBK0393530.1"/>
    <property type="molecule type" value="Genomic_DNA"/>
</dbReference>
<evidence type="ECO:0000313" key="3">
    <source>
        <dbReference type="Proteomes" id="UP000617041"/>
    </source>
</evidence>
<accession>A0A934PZP0</accession>
<name>A0A934PZP0_9BURK</name>
<reference evidence="2" key="1">
    <citation type="submission" date="2020-12" db="EMBL/GenBank/DDBJ databases">
        <title>Ramlibacter sp. nov., isolated from a freshwater alga, Cryptomonas.</title>
        <authorList>
            <person name="Kim H.M."/>
            <person name="Jeon C.O."/>
        </authorList>
    </citation>
    <scope>NUCLEOTIDE SEQUENCE</scope>
    <source>
        <strain evidence="2">CrO1</strain>
    </source>
</reference>
<comment type="caution">
    <text evidence="2">The sequence shown here is derived from an EMBL/GenBank/DDBJ whole genome shotgun (WGS) entry which is preliminary data.</text>
</comment>
<evidence type="ECO:0000313" key="2">
    <source>
        <dbReference type="EMBL" id="MBK0393530.1"/>
    </source>
</evidence>
<sequence>MFQMGGPKPAAPKPSAPRAKPQRAPKRSAVTVHLDAAEKARFEELGGEAWLREQLRAPQAGED</sequence>
<dbReference type="Proteomes" id="UP000617041">
    <property type="component" value="Unassembled WGS sequence"/>
</dbReference>
<proteinExistence type="predicted"/>
<dbReference type="AlphaFoldDB" id="A0A934PZP0"/>
<organism evidence="2 3">
    <name type="scientific">Ramlibacter algicola</name>
    <dbReference type="NCBI Taxonomy" id="2795217"/>
    <lineage>
        <taxon>Bacteria</taxon>
        <taxon>Pseudomonadati</taxon>
        <taxon>Pseudomonadota</taxon>
        <taxon>Betaproteobacteria</taxon>
        <taxon>Burkholderiales</taxon>
        <taxon>Comamonadaceae</taxon>
        <taxon>Ramlibacter</taxon>
    </lineage>
</organism>
<gene>
    <name evidence="2" type="ORF">I8E28_13100</name>
</gene>
<keyword evidence="3" id="KW-1185">Reference proteome</keyword>